<dbReference type="PANTHER" id="PTHR13812:SF19">
    <property type="entry name" value="KETIMINE REDUCTASE MU-CRYSTALLIN"/>
    <property type="match status" value="1"/>
</dbReference>
<dbReference type="PIRSF" id="PIRSF001439">
    <property type="entry name" value="CryM"/>
    <property type="match status" value="1"/>
</dbReference>
<protein>
    <submittedName>
        <fullName evidence="1">Cyclodeaminase</fullName>
    </submittedName>
</protein>
<dbReference type="Pfam" id="PF02423">
    <property type="entry name" value="OCD_Mu_crystall"/>
    <property type="match status" value="1"/>
</dbReference>
<gene>
    <name evidence="1" type="ORF">ACFOUO_08370</name>
</gene>
<evidence type="ECO:0000313" key="2">
    <source>
        <dbReference type="Proteomes" id="UP001595843"/>
    </source>
</evidence>
<keyword evidence="2" id="KW-1185">Reference proteome</keyword>
<evidence type="ECO:0000313" key="1">
    <source>
        <dbReference type="EMBL" id="MFC4076824.1"/>
    </source>
</evidence>
<reference evidence="2" key="1">
    <citation type="journal article" date="2019" name="Int. J. Syst. Evol. Microbiol.">
        <title>The Global Catalogue of Microorganisms (GCM) 10K type strain sequencing project: providing services to taxonomists for standard genome sequencing and annotation.</title>
        <authorList>
            <consortium name="The Broad Institute Genomics Platform"/>
            <consortium name="The Broad Institute Genome Sequencing Center for Infectious Disease"/>
            <person name="Wu L."/>
            <person name="Ma J."/>
        </authorList>
    </citation>
    <scope>NUCLEOTIDE SEQUENCE [LARGE SCALE GENOMIC DNA]</scope>
    <source>
        <strain evidence="2">IBRC-M 10813</strain>
    </source>
</reference>
<dbReference type="NCBIfam" id="NF006141">
    <property type="entry name" value="PRK08291.1"/>
    <property type="match status" value="1"/>
</dbReference>
<dbReference type="Gene3D" id="3.30.1780.10">
    <property type="entry name" value="ornithine cyclodeaminase, domain 1"/>
    <property type="match status" value="1"/>
</dbReference>
<dbReference type="RefSeq" id="WP_380704116.1">
    <property type="nucleotide sequence ID" value="NZ_JBHSAP010000009.1"/>
</dbReference>
<proteinExistence type="predicted"/>
<accession>A0ABV8JHM0</accession>
<dbReference type="InterPro" id="IPR036291">
    <property type="entry name" value="NAD(P)-bd_dom_sf"/>
</dbReference>
<dbReference type="InterPro" id="IPR023401">
    <property type="entry name" value="ODC_N"/>
</dbReference>
<comment type="caution">
    <text evidence="1">The sequence shown here is derived from an EMBL/GenBank/DDBJ whole genome shotgun (WGS) entry which is preliminary data.</text>
</comment>
<dbReference type="SUPFAM" id="SSF51735">
    <property type="entry name" value="NAD(P)-binding Rossmann-fold domains"/>
    <property type="match status" value="1"/>
</dbReference>
<dbReference type="InterPro" id="IPR003462">
    <property type="entry name" value="ODC_Mu_crystall"/>
</dbReference>
<sequence length="332" mass="35661">MWIFHEAEIRRFVPLDEGAVEAVEEGFSLLSKGKVQTPPIMRVDFPEREGEVDVKTAAVAGLPWFAIKISAGFFLNSELGLPSGNGMMILIRTDTGQPEALLLDNGYLTDVRTAAAGAVAARYLAPKEARCPGVIGAGNQARFQIRGLALVREVDSVRVWSPSEERAETCARELGEELGVEAHAERDVESVVRESDILVTATPAREPVVQADWLHPGLHITAMGSDAGHKRELADGVLSAADRVVCDLRSQCLRFGELRAAVVTGEIQSVAVTELGELTSSKGVGRTQPGQITVCDLTGTGVQDTMIAIRAYQALRSQGCGVRMESDEGVIR</sequence>
<organism evidence="1 2">
    <name type="scientific">Salinithrix halophila</name>
    <dbReference type="NCBI Taxonomy" id="1485204"/>
    <lineage>
        <taxon>Bacteria</taxon>
        <taxon>Bacillati</taxon>
        <taxon>Bacillota</taxon>
        <taxon>Bacilli</taxon>
        <taxon>Bacillales</taxon>
        <taxon>Thermoactinomycetaceae</taxon>
        <taxon>Salinithrix</taxon>
    </lineage>
</organism>
<dbReference type="EMBL" id="JBHSAP010000009">
    <property type="protein sequence ID" value="MFC4076824.1"/>
    <property type="molecule type" value="Genomic_DNA"/>
</dbReference>
<dbReference type="PANTHER" id="PTHR13812">
    <property type="entry name" value="KETIMINE REDUCTASE MU-CRYSTALLIN"/>
    <property type="match status" value="1"/>
</dbReference>
<dbReference type="Gene3D" id="3.40.50.720">
    <property type="entry name" value="NAD(P)-binding Rossmann-like Domain"/>
    <property type="match status" value="1"/>
</dbReference>
<dbReference type="Proteomes" id="UP001595843">
    <property type="component" value="Unassembled WGS sequence"/>
</dbReference>
<name>A0ABV8JHM0_9BACL</name>